<proteinExistence type="predicted"/>
<dbReference type="AlphaFoldDB" id="A0A1E3L139"/>
<dbReference type="EMBL" id="MDER01000052">
    <property type="protein sequence ID" value="ODP27517.1"/>
    <property type="molecule type" value="Genomic_DNA"/>
</dbReference>
<dbReference type="RefSeq" id="WP_069328480.1">
    <property type="nucleotide sequence ID" value="NZ_MDER01000052.1"/>
</dbReference>
<accession>A0A1E3L139</accession>
<keyword evidence="2" id="KW-1185">Reference proteome</keyword>
<reference evidence="1 2" key="1">
    <citation type="submission" date="2016-08" db="EMBL/GenBank/DDBJ databases">
        <title>Genome sequencing of Paenibacillus sp. TI45-13ar, isolated from Korean traditional nuruk.</title>
        <authorList>
            <person name="Kim S.-J."/>
        </authorList>
    </citation>
    <scope>NUCLEOTIDE SEQUENCE [LARGE SCALE GENOMIC DNA]</scope>
    <source>
        <strain evidence="1 2">TI45-13ar</strain>
    </source>
</reference>
<gene>
    <name evidence="1" type="ORF">PTI45_03079</name>
</gene>
<comment type="caution">
    <text evidence="1">The sequence shown here is derived from an EMBL/GenBank/DDBJ whole genome shotgun (WGS) entry which is preliminary data.</text>
</comment>
<organism evidence="1 2">
    <name type="scientific">Paenibacillus nuruki</name>
    <dbReference type="NCBI Taxonomy" id="1886670"/>
    <lineage>
        <taxon>Bacteria</taxon>
        <taxon>Bacillati</taxon>
        <taxon>Bacillota</taxon>
        <taxon>Bacilli</taxon>
        <taxon>Bacillales</taxon>
        <taxon>Paenibacillaceae</taxon>
        <taxon>Paenibacillus</taxon>
    </lineage>
</organism>
<name>A0A1E3L139_9BACL</name>
<evidence type="ECO:0000313" key="1">
    <source>
        <dbReference type="EMBL" id="ODP27517.1"/>
    </source>
</evidence>
<protein>
    <submittedName>
        <fullName evidence="1">Uncharacterized protein</fullName>
    </submittedName>
</protein>
<dbReference type="Proteomes" id="UP000094578">
    <property type="component" value="Unassembled WGS sequence"/>
</dbReference>
<evidence type="ECO:0000313" key="2">
    <source>
        <dbReference type="Proteomes" id="UP000094578"/>
    </source>
</evidence>
<sequence length="69" mass="8190">MDHSNRQIKILNEELLFAYPDIEFKLHTDQSGRSIIRWQQGPEIDQVYDTVLKIGFLKEDLFCCKLVLH</sequence>